<reference evidence="1" key="1">
    <citation type="submission" date="2022-04" db="EMBL/GenBank/DDBJ databases">
        <title>Draft genome sequences of lactic acid bacteria (LAB) strains involved in meat spoilage.</title>
        <authorList>
            <person name="Palevich N."/>
        </authorList>
    </citation>
    <scope>NUCLEOTIDE SEQUENCE</scope>
    <source>
        <strain evidence="1">9-14</strain>
    </source>
</reference>
<comment type="caution">
    <text evidence="1">The sequence shown here is derived from an EMBL/GenBank/DDBJ whole genome shotgun (WGS) entry which is preliminary data.</text>
</comment>
<dbReference type="AlphaFoldDB" id="A0AAW8RCW0"/>
<accession>A0AAW8RCW0</accession>
<name>A0AAW8RCW0_CARDV</name>
<dbReference type="RefSeq" id="WP_311780768.1">
    <property type="nucleotide sequence ID" value="NZ_JALRMQ010000008.1"/>
</dbReference>
<proteinExistence type="predicted"/>
<organism evidence="1 2">
    <name type="scientific">Carnobacterium divergens</name>
    <name type="common">Lactobacillus divergens</name>
    <dbReference type="NCBI Taxonomy" id="2748"/>
    <lineage>
        <taxon>Bacteria</taxon>
        <taxon>Bacillati</taxon>
        <taxon>Bacillota</taxon>
        <taxon>Bacilli</taxon>
        <taxon>Lactobacillales</taxon>
        <taxon>Carnobacteriaceae</taxon>
        <taxon>Carnobacterium</taxon>
    </lineage>
</organism>
<dbReference type="EMBL" id="JALRMR010000014">
    <property type="protein sequence ID" value="MDT1974947.1"/>
    <property type="molecule type" value="Genomic_DNA"/>
</dbReference>
<evidence type="ECO:0000313" key="1">
    <source>
        <dbReference type="EMBL" id="MDT1974947.1"/>
    </source>
</evidence>
<dbReference type="Proteomes" id="UP001249945">
    <property type="component" value="Unassembled WGS sequence"/>
</dbReference>
<evidence type="ECO:0000313" key="2">
    <source>
        <dbReference type="Proteomes" id="UP001249945"/>
    </source>
</evidence>
<gene>
    <name evidence="1" type="ORF">MX635_11130</name>
</gene>
<protein>
    <submittedName>
        <fullName evidence="1">Uncharacterized protein</fullName>
    </submittedName>
</protein>
<sequence length="347" mass="40411">MTFNTEAQLLRSNFEGNYEEFLRKKENEQPSMFGSKKVIGSFNKKIIETHKQDYFCNKGHVFLDLSPEIFTSDYPQQFKDVSKSKCRVNVESVTTSKKITLDLKVKGMFPNKMYSHGCIKSQNKYLHGCAVLIDSELFTLDELKGKGLLETGPFQFVQFPFTDIKVEEYDYLNKLKIISDRKIGERGALIKEINESEKYKYGIFKVTEEWDFICSYLSIHSFLTNSYYIIVQSFSETWLAENNFPLDVPIAVGTNNLGKGMDGSHFFHYENGLLNESISKNPIIRLQYYLNQQVYQQEFNEGRSDIVNEGEELEEIKNTYNMLPIVKASAFPMFANQYLEYQKRETH</sequence>